<dbReference type="Proteomes" id="UP001185015">
    <property type="component" value="Unassembled WGS sequence"/>
</dbReference>
<accession>A0AA90TXF9</accession>
<dbReference type="AlphaFoldDB" id="A0AA90TXF9"/>
<comment type="caution">
    <text evidence="1">The sequence shown here is derived from an EMBL/GenBank/DDBJ whole genome shotgun (WGS) entry which is preliminary data.</text>
</comment>
<sequence length="94" mass="11139">MEFDELNDIIQKYYSYFKKNTHYLSAFGINQETCNWFGYGPLNFITALKVHEKAQWTPYKNQKITGWPEMTMSRGDIIVQNDEFLGKKGWGLFI</sequence>
<keyword evidence="2" id="KW-1185">Reference proteome</keyword>
<reference evidence="1 2" key="1">
    <citation type="submission" date="2023-07" db="EMBL/GenBank/DDBJ databases">
        <title>Genomic Encyclopedia of Type Strains, Phase IV (KMG-IV): sequencing the most valuable type-strain genomes for metagenomic binning, comparative biology and taxonomic classification.</title>
        <authorList>
            <person name="Goeker M."/>
        </authorList>
    </citation>
    <scope>NUCLEOTIDE SEQUENCE [LARGE SCALE GENOMIC DNA]</scope>
    <source>
        <strain evidence="1 2">DSM 17273</strain>
    </source>
</reference>
<gene>
    <name evidence="1" type="ORF">J2750_000206</name>
</gene>
<dbReference type="InterPro" id="IPR011059">
    <property type="entry name" value="Metal-dep_hydrolase_composite"/>
</dbReference>
<dbReference type="GO" id="GO:0016810">
    <property type="term" value="F:hydrolase activity, acting on carbon-nitrogen (but not peptide) bonds"/>
    <property type="evidence" value="ECO:0007669"/>
    <property type="project" value="InterPro"/>
</dbReference>
<organism evidence="1 2">
    <name type="scientific">Methanococcoides alaskense</name>
    <dbReference type="NCBI Taxonomy" id="325778"/>
    <lineage>
        <taxon>Archaea</taxon>
        <taxon>Methanobacteriati</taxon>
        <taxon>Methanobacteriota</taxon>
        <taxon>Stenosarchaea group</taxon>
        <taxon>Methanomicrobia</taxon>
        <taxon>Methanosarcinales</taxon>
        <taxon>Methanosarcinaceae</taxon>
        <taxon>Methanococcoides</taxon>
    </lineage>
</organism>
<dbReference type="SUPFAM" id="SSF51338">
    <property type="entry name" value="Composite domain of metallo-dependent hydrolases"/>
    <property type="match status" value="1"/>
</dbReference>
<protein>
    <submittedName>
        <fullName evidence="1">Uncharacterized protein</fullName>
    </submittedName>
</protein>
<evidence type="ECO:0000313" key="2">
    <source>
        <dbReference type="Proteomes" id="UP001185015"/>
    </source>
</evidence>
<evidence type="ECO:0000313" key="1">
    <source>
        <dbReference type="EMBL" id="MDR6221774.1"/>
    </source>
</evidence>
<dbReference type="EMBL" id="JAVDQI010000001">
    <property type="protein sequence ID" value="MDR6221774.1"/>
    <property type="molecule type" value="Genomic_DNA"/>
</dbReference>
<dbReference type="RefSeq" id="WP_270096402.1">
    <property type="nucleotide sequence ID" value="NZ_JAQFFK010000003.1"/>
</dbReference>
<dbReference type="Gene3D" id="2.30.40.10">
    <property type="entry name" value="Urease, subunit C, domain 1"/>
    <property type="match status" value="1"/>
</dbReference>
<proteinExistence type="predicted"/>
<name>A0AA90TXF9_9EURY</name>